<keyword evidence="1" id="KW-0812">Transmembrane</keyword>
<feature type="transmembrane region" description="Helical" evidence="1">
    <location>
        <begin position="35"/>
        <end position="55"/>
    </location>
</feature>
<keyword evidence="1" id="KW-0472">Membrane</keyword>
<proteinExistence type="predicted"/>
<accession>A0A2P5Z6X6</accession>
<sequence length="90" mass="10286">MNQTLVVLFFFATAPVALMPTVIALFTRHRWRKRIVLINLALWTLLFFAARSFTLYNSSRFELPTLLALAVWLALLGIAIRGNPTQLKEP</sequence>
<gene>
    <name evidence="2" type="ORF">XsacCFBP4641_06350</name>
</gene>
<dbReference type="OrthoDB" id="6008304at2"/>
<dbReference type="EMBL" id="MDEK01000004">
    <property type="protein sequence ID" value="PPU83987.1"/>
    <property type="molecule type" value="Genomic_DNA"/>
</dbReference>
<name>A0A2P5Z6X6_9XANT</name>
<comment type="caution">
    <text evidence="2">The sequence shown here is derived from an EMBL/GenBank/DDBJ whole genome shotgun (WGS) entry which is preliminary data.</text>
</comment>
<feature type="transmembrane region" description="Helical" evidence="1">
    <location>
        <begin position="6"/>
        <end position="26"/>
    </location>
</feature>
<organism evidence="2 3">
    <name type="scientific">Xanthomonas sacchari</name>
    <dbReference type="NCBI Taxonomy" id="56458"/>
    <lineage>
        <taxon>Bacteria</taxon>
        <taxon>Pseudomonadati</taxon>
        <taxon>Pseudomonadota</taxon>
        <taxon>Gammaproteobacteria</taxon>
        <taxon>Lysobacterales</taxon>
        <taxon>Lysobacteraceae</taxon>
        <taxon>Xanthomonas</taxon>
    </lineage>
</organism>
<dbReference type="Proteomes" id="UP000247346">
    <property type="component" value="Unassembled WGS sequence"/>
</dbReference>
<dbReference type="RefSeq" id="WP_010340657.1">
    <property type="nucleotide sequence ID" value="NZ_CP132343.1"/>
</dbReference>
<dbReference type="GeneID" id="93877056"/>
<evidence type="ECO:0000256" key="1">
    <source>
        <dbReference type="SAM" id="Phobius"/>
    </source>
</evidence>
<keyword evidence="1" id="KW-1133">Transmembrane helix</keyword>
<feature type="transmembrane region" description="Helical" evidence="1">
    <location>
        <begin position="61"/>
        <end position="80"/>
    </location>
</feature>
<protein>
    <submittedName>
        <fullName evidence="2">Uncharacterized protein</fullName>
    </submittedName>
</protein>
<dbReference type="AlphaFoldDB" id="A0A2P5Z6X6"/>
<reference evidence="2 3" key="1">
    <citation type="submission" date="2016-08" db="EMBL/GenBank/DDBJ databases">
        <authorList>
            <person name="Seilhamer J.J."/>
        </authorList>
    </citation>
    <scope>NUCLEOTIDE SEQUENCE [LARGE SCALE GENOMIC DNA]</scope>
    <source>
        <strain evidence="2 3">CFBP4641</strain>
    </source>
</reference>
<evidence type="ECO:0000313" key="3">
    <source>
        <dbReference type="Proteomes" id="UP000247346"/>
    </source>
</evidence>
<evidence type="ECO:0000313" key="2">
    <source>
        <dbReference type="EMBL" id="PPU83987.1"/>
    </source>
</evidence>